<evidence type="ECO:0000256" key="9">
    <source>
        <dbReference type="ARBA" id="ARBA00023136"/>
    </source>
</evidence>
<evidence type="ECO:0000256" key="13">
    <source>
        <dbReference type="ARBA" id="ARBA00026054"/>
    </source>
</evidence>
<dbReference type="GO" id="GO:0046933">
    <property type="term" value="F:proton-transporting ATP synthase activity, rotational mechanism"/>
    <property type="evidence" value="ECO:0007669"/>
    <property type="project" value="UniProtKB-UniRule"/>
</dbReference>
<feature type="coiled-coil region" evidence="17">
    <location>
        <begin position="34"/>
        <end position="89"/>
    </location>
</feature>
<comment type="similarity">
    <text evidence="1 15 16">Belongs to the ATPase B chain family.</text>
</comment>
<evidence type="ECO:0000256" key="1">
    <source>
        <dbReference type="ARBA" id="ARBA00005513"/>
    </source>
</evidence>
<name>A0A1M6CZ70_9FLAO</name>
<dbReference type="InterPro" id="IPR005864">
    <property type="entry name" value="ATP_synth_F0_bsu_bac"/>
</dbReference>
<evidence type="ECO:0000256" key="17">
    <source>
        <dbReference type="SAM" id="Coils"/>
    </source>
</evidence>
<evidence type="ECO:0000256" key="3">
    <source>
        <dbReference type="ARBA" id="ARBA00022475"/>
    </source>
</evidence>
<gene>
    <name evidence="15" type="primary">atpF</name>
    <name evidence="18" type="ORF">SAMN04488096_103224</name>
</gene>
<dbReference type="GO" id="GO:0045259">
    <property type="term" value="C:proton-transporting ATP synthase complex"/>
    <property type="evidence" value="ECO:0007669"/>
    <property type="project" value="UniProtKB-KW"/>
</dbReference>
<comment type="function">
    <text evidence="11 15">F(1)F(0) ATP synthase produces ATP from ADP in the presence of a proton or sodium gradient. F-type ATPases consist of two structural domains, F(1) containing the extramembraneous catalytic core and F(0) containing the membrane proton channel, linked together by a central stalk and a peripheral stalk. During catalysis, ATP synthesis in the catalytic domain of F(1) is coupled via a rotary mechanism of the central stalk subunits to proton translocation.</text>
</comment>
<comment type="subunit">
    <text evidence="13">F-type ATPases have 2 components, F(1) - the catalytic core - and F(0) - the membrane proton channel. F(1) has five subunits: alpha(3), beta(3), gamma(1), delta(1), epsilon(1). F(0) has four main subunits: a(1), b(2) and c(10-14). The alpha and beta chains form an alternating ring which encloses part of the gamma chain. F(1) is attached to F(0) by a central stalk formed by the gamma and epsilon chains, while a peripheral stalk is formed by the delta and b chains.</text>
</comment>
<comment type="subunit">
    <text evidence="15">F-type ATPases have 2 components, F(1) - the catalytic core - and F(0) - the membrane proton channel. F(1) has five subunits: alpha(3), beta(3), gamma(1), delta(1), epsilon(1). F(0) has three main subunits: a(1), b(2) and c(10-14). The alpha and beta chains form an alternating ring which encloses part of the gamma chain. F(1) is attached to F(0) by a central stalk formed by the gamma and epsilon chains, while a peripheral stalk is formed by the delta and b chains.</text>
</comment>
<evidence type="ECO:0000256" key="2">
    <source>
        <dbReference type="ARBA" id="ARBA00022448"/>
    </source>
</evidence>
<reference evidence="18 19" key="1">
    <citation type="submission" date="2016-11" db="EMBL/GenBank/DDBJ databases">
        <authorList>
            <person name="Jaros S."/>
            <person name="Januszkiewicz K."/>
            <person name="Wedrychowicz H."/>
        </authorList>
    </citation>
    <scope>NUCLEOTIDE SEQUENCE [LARGE SCALE GENOMIC DNA]</scope>
    <source>
        <strain evidence="18 19">DSM 21425</strain>
    </source>
</reference>
<dbReference type="SUPFAM" id="SSF81573">
    <property type="entry name" value="F1F0 ATP synthase subunit B, membrane domain"/>
    <property type="match status" value="1"/>
</dbReference>
<dbReference type="PANTHER" id="PTHR33445">
    <property type="entry name" value="ATP SYNTHASE SUBUNIT B', CHLOROPLASTIC"/>
    <property type="match status" value="1"/>
</dbReference>
<keyword evidence="4 15" id="KW-0138">CF(0)</keyword>
<keyword evidence="5 15" id="KW-0812">Transmembrane</keyword>
<evidence type="ECO:0000256" key="14">
    <source>
        <dbReference type="ARBA" id="ARBA00037847"/>
    </source>
</evidence>
<keyword evidence="3 15" id="KW-1003">Cell membrane</keyword>
<dbReference type="InterPro" id="IPR002146">
    <property type="entry name" value="ATP_synth_b/b'su_bac/chlpt"/>
</dbReference>
<keyword evidence="17" id="KW-0175">Coiled coil</keyword>
<dbReference type="GO" id="GO:0005886">
    <property type="term" value="C:plasma membrane"/>
    <property type="evidence" value="ECO:0007669"/>
    <property type="project" value="UniProtKB-SubCell"/>
</dbReference>
<evidence type="ECO:0000256" key="15">
    <source>
        <dbReference type="HAMAP-Rule" id="MF_01398"/>
    </source>
</evidence>
<protein>
    <recommendedName>
        <fullName evidence="15">ATP synthase subunit b</fullName>
    </recommendedName>
    <alternativeName>
        <fullName evidence="15">ATP synthase F(0) sector subunit b</fullName>
    </alternativeName>
    <alternativeName>
        <fullName evidence="15">ATPase subunit I</fullName>
    </alternativeName>
    <alternativeName>
        <fullName evidence="15">F-type ATPase subunit b</fullName>
        <shortName evidence="15">F-ATPase subunit b</shortName>
    </alternativeName>
</protein>
<evidence type="ECO:0000256" key="16">
    <source>
        <dbReference type="RuleBase" id="RU003848"/>
    </source>
</evidence>
<evidence type="ECO:0000256" key="7">
    <source>
        <dbReference type="ARBA" id="ARBA00022989"/>
    </source>
</evidence>
<keyword evidence="7 15" id="KW-1133">Transmembrane helix</keyword>
<dbReference type="InterPro" id="IPR028987">
    <property type="entry name" value="ATP_synth_B-like_membr_sf"/>
</dbReference>
<dbReference type="NCBIfam" id="TIGR01144">
    <property type="entry name" value="ATP_synt_b"/>
    <property type="match status" value="1"/>
</dbReference>
<evidence type="ECO:0000256" key="11">
    <source>
        <dbReference type="ARBA" id="ARBA00025198"/>
    </source>
</evidence>
<proteinExistence type="inferred from homology"/>
<dbReference type="EMBL" id="FQYY01000003">
    <property type="protein sequence ID" value="SHI66114.1"/>
    <property type="molecule type" value="Genomic_DNA"/>
</dbReference>
<keyword evidence="9 15" id="KW-0472">Membrane</keyword>
<dbReference type="GO" id="GO:0046961">
    <property type="term" value="F:proton-transporting ATPase activity, rotational mechanism"/>
    <property type="evidence" value="ECO:0007669"/>
    <property type="project" value="TreeGrafter"/>
</dbReference>
<dbReference type="Proteomes" id="UP000184225">
    <property type="component" value="Unassembled WGS sequence"/>
</dbReference>
<evidence type="ECO:0000256" key="5">
    <source>
        <dbReference type="ARBA" id="ARBA00022692"/>
    </source>
</evidence>
<dbReference type="AlphaFoldDB" id="A0A1M6CZ70"/>
<dbReference type="STRING" id="579105.SAMN04488096_103224"/>
<dbReference type="RefSeq" id="WP_073149174.1">
    <property type="nucleotide sequence ID" value="NZ_FQYY01000003.1"/>
</dbReference>
<organism evidence="18 19">
    <name type="scientific">Mesonia phycicola</name>
    <dbReference type="NCBI Taxonomy" id="579105"/>
    <lineage>
        <taxon>Bacteria</taxon>
        <taxon>Pseudomonadati</taxon>
        <taxon>Bacteroidota</taxon>
        <taxon>Flavobacteriia</taxon>
        <taxon>Flavobacteriales</taxon>
        <taxon>Flavobacteriaceae</taxon>
        <taxon>Mesonia</taxon>
    </lineage>
</organism>
<keyword evidence="10 15" id="KW-0066">ATP synthesis</keyword>
<keyword evidence="8 15" id="KW-0406">Ion transport</keyword>
<evidence type="ECO:0000313" key="19">
    <source>
        <dbReference type="Proteomes" id="UP000184225"/>
    </source>
</evidence>
<evidence type="ECO:0000256" key="10">
    <source>
        <dbReference type="ARBA" id="ARBA00023310"/>
    </source>
</evidence>
<dbReference type="HAMAP" id="MF_01398">
    <property type="entry name" value="ATP_synth_b_bprime"/>
    <property type="match status" value="1"/>
</dbReference>
<comment type="function">
    <text evidence="12">Component of the F(0) channel, it forms part of the peripheral stalk, linking F(1) to F(0). The b'-subunit is a diverged and duplicated form of b found in plants and photosynthetic bacteria.</text>
</comment>
<dbReference type="NCBIfam" id="NF011041">
    <property type="entry name" value="PRK14471.1"/>
    <property type="match status" value="1"/>
</dbReference>
<evidence type="ECO:0000313" key="18">
    <source>
        <dbReference type="EMBL" id="SHI66114.1"/>
    </source>
</evidence>
<sequence>MELITPEIGLIVWQTVVFVILVLLLAKFAWRPILNLIEERETSINEALESAENAKIEMKNLKSTNERLIKEAREERDAMLKEAREIKDKMIADASVDAEQKADSIISKAQEAIAAEKQAALSEIKAQVANLSIEIAEKVVKRELANKEDQMSLVDSMLDEVKLN</sequence>
<dbReference type="GO" id="GO:0012505">
    <property type="term" value="C:endomembrane system"/>
    <property type="evidence" value="ECO:0007669"/>
    <property type="project" value="UniProtKB-SubCell"/>
</dbReference>
<evidence type="ECO:0000256" key="6">
    <source>
        <dbReference type="ARBA" id="ARBA00022781"/>
    </source>
</evidence>
<dbReference type="PANTHER" id="PTHR33445:SF1">
    <property type="entry name" value="ATP SYNTHASE SUBUNIT B"/>
    <property type="match status" value="1"/>
</dbReference>
<dbReference type="CDD" id="cd06503">
    <property type="entry name" value="ATP-synt_Fo_b"/>
    <property type="match status" value="1"/>
</dbReference>
<dbReference type="OrthoDB" id="9795289at2"/>
<dbReference type="Pfam" id="PF00430">
    <property type="entry name" value="ATP-synt_B"/>
    <property type="match status" value="1"/>
</dbReference>
<comment type="subcellular location">
    <subcellularLocation>
        <location evidence="15">Cell membrane</location>
        <topology evidence="15">Single-pass membrane protein</topology>
    </subcellularLocation>
    <subcellularLocation>
        <location evidence="14">Endomembrane system</location>
        <topology evidence="14">Single-pass membrane protein</topology>
    </subcellularLocation>
</comment>
<evidence type="ECO:0000256" key="12">
    <source>
        <dbReference type="ARBA" id="ARBA00025614"/>
    </source>
</evidence>
<evidence type="ECO:0000256" key="4">
    <source>
        <dbReference type="ARBA" id="ARBA00022547"/>
    </source>
</evidence>
<accession>A0A1M6CZ70</accession>
<keyword evidence="19" id="KW-1185">Reference proteome</keyword>
<evidence type="ECO:0000256" key="8">
    <source>
        <dbReference type="ARBA" id="ARBA00023065"/>
    </source>
</evidence>
<keyword evidence="2 15" id="KW-0813">Transport</keyword>
<feature type="transmembrane region" description="Helical" evidence="15">
    <location>
        <begin position="12"/>
        <end position="30"/>
    </location>
</feature>
<keyword evidence="6 15" id="KW-0375">Hydrogen ion transport</keyword>
<dbReference type="InterPro" id="IPR050059">
    <property type="entry name" value="ATP_synthase_B_chain"/>
</dbReference>